<keyword evidence="1" id="KW-1133">Transmembrane helix</keyword>
<proteinExistence type="predicted"/>
<dbReference type="RefSeq" id="WP_179482591.1">
    <property type="nucleotide sequence ID" value="NZ_JACCFW010000001.1"/>
</dbReference>
<evidence type="ECO:0000256" key="1">
    <source>
        <dbReference type="SAM" id="Phobius"/>
    </source>
</evidence>
<feature type="transmembrane region" description="Helical" evidence="1">
    <location>
        <begin position="52"/>
        <end position="75"/>
    </location>
</feature>
<name>A0A853DE44_9MICO</name>
<evidence type="ECO:0000313" key="3">
    <source>
        <dbReference type="Proteomes" id="UP000571817"/>
    </source>
</evidence>
<feature type="transmembrane region" description="Helical" evidence="1">
    <location>
        <begin position="95"/>
        <end position="116"/>
    </location>
</feature>
<sequence length="307" mass="32627">MSTPAGRRGVIHDIGYRSFEGRRRGTGAIAASLYVTSLRNCFGLGRSGKSKIVPWLMAALILLPAVVLAGLILQLKKMALSDQADLFAPLSNYFGLPYWTQLLVTIFAAAQAPVLFSRDLRYRTIVLYFARPLSRSLYVLMRLAALATALFAVIVVPVTIWYAVALTSDLDHAEHTRHYFSALFGITVLALILAAVSALIAALATRAGLAVAAGIAVLLVSSGVVTAVLGASSASGSTTTAQIAAAFNPFTAVASLTSVICHQPTPSDTIVRPHGFGWGAFFVVVALLWIAVPTLLLMWRTRKAASL</sequence>
<dbReference type="AlphaFoldDB" id="A0A853DE44"/>
<protein>
    <submittedName>
        <fullName evidence="2">ABC-2 type transport system permease protein</fullName>
    </submittedName>
</protein>
<feature type="transmembrane region" description="Helical" evidence="1">
    <location>
        <begin position="137"/>
        <end position="164"/>
    </location>
</feature>
<reference evidence="2 3" key="1">
    <citation type="submission" date="2020-07" db="EMBL/GenBank/DDBJ databases">
        <title>Sequencing the genomes of 1000 actinobacteria strains.</title>
        <authorList>
            <person name="Klenk H.-P."/>
        </authorList>
    </citation>
    <scope>NUCLEOTIDE SEQUENCE [LARGE SCALE GENOMIC DNA]</scope>
    <source>
        <strain evidence="2 3">DSM 29531</strain>
    </source>
</reference>
<feature type="transmembrane region" description="Helical" evidence="1">
    <location>
        <begin position="209"/>
        <end position="231"/>
    </location>
</feature>
<feature type="transmembrane region" description="Helical" evidence="1">
    <location>
        <begin position="276"/>
        <end position="299"/>
    </location>
</feature>
<keyword evidence="3" id="KW-1185">Reference proteome</keyword>
<feature type="transmembrane region" description="Helical" evidence="1">
    <location>
        <begin position="179"/>
        <end position="202"/>
    </location>
</feature>
<evidence type="ECO:0000313" key="2">
    <source>
        <dbReference type="EMBL" id="NYJ75712.1"/>
    </source>
</evidence>
<gene>
    <name evidence="2" type="ORF">HNR15_002675</name>
</gene>
<dbReference type="EMBL" id="JACCFW010000001">
    <property type="protein sequence ID" value="NYJ75712.1"/>
    <property type="molecule type" value="Genomic_DNA"/>
</dbReference>
<keyword evidence="1" id="KW-0472">Membrane</keyword>
<organism evidence="2 3">
    <name type="scientific">Allobranchiibius huperziae</name>
    <dbReference type="NCBI Taxonomy" id="1874116"/>
    <lineage>
        <taxon>Bacteria</taxon>
        <taxon>Bacillati</taxon>
        <taxon>Actinomycetota</taxon>
        <taxon>Actinomycetes</taxon>
        <taxon>Micrococcales</taxon>
        <taxon>Dermacoccaceae</taxon>
        <taxon>Allobranchiibius</taxon>
    </lineage>
</organism>
<dbReference type="Proteomes" id="UP000571817">
    <property type="component" value="Unassembled WGS sequence"/>
</dbReference>
<comment type="caution">
    <text evidence="2">The sequence shown here is derived from an EMBL/GenBank/DDBJ whole genome shotgun (WGS) entry which is preliminary data.</text>
</comment>
<keyword evidence="1" id="KW-0812">Transmembrane</keyword>
<accession>A0A853DE44</accession>